<keyword evidence="1" id="KW-1133">Transmembrane helix</keyword>
<dbReference type="AlphaFoldDB" id="A0A2T6B364"/>
<dbReference type="Proteomes" id="UP000244224">
    <property type="component" value="Unassembled WGS sequence"/>
</dbReference>
<proteinExistence type="predicted"/>
<accession>A0A2T6B364</accession>
<dbReference type="RefSeq" id="WP_255349794.1">
    <property type="nucleotide sequence ID" value="NZ_QBKP01000005.1"/>
</dbReference>
<comment type="caution">
    <text evidence="2">The sequence shown here is derived from an EMBL/GenBank/DDBJ whole genome shotgun (WGS) entry which is preliminary data.</text>
</comment>
<gene>
    <name evidence="2" type="ORF">C8N34_105145</name>
</gene>
<protein>
    <submittedName>
        <fullName evidence="2">Uncharacterized protein</fullName>
    </submittedName>
</protein>
<keyword evidence="1" id="KW-0472">Membrane</keyword>
<evidence type="ECO:0000313" key="2">
    <source>
        <dbReference type="EMBL" id="PTX50501.1"/>
    </source>
</evidence>
<evidence type="ECO:0000256" key="1">
    <source>
        <dbReference type="SAM" id="Phobius"/>
    </source>
</evidence>
<evidence type="ECO:0000313" key="3">
    <source>
        <dbReference type="Proteomes" id="UP000244224"/>
    </source>
</evidence>
<keyword evidence="1" id="KW-0812">Transmembrane</keyword>
<sequence length="40" mass="4277">MKPDPNRKPTKEEMRAGGMVAVAVLVFLGLFTLVFVLGSG</sequence>
<feature type="transmembrane region" description="Helical" evidence="1">
    <location>
        <begin position="20"/>
        <end position="38"/>
    </location>
</feature>
<dbReference type="EMBL" id="QBKP01000005">
    <property type="protein sequence ID" value="PTX50501.1"/>
    <property type="molecule type" value="Genomic_DNA"/>
</dbReference>
<name>A0A2T6B364_9RHOB</name>
<keyword evidence="3" id="KW-1185">Reference proteome</keyword>
<organism evidence="2 3">
    <name type="scientific">Gemmobacter caeni</name>
    <dbReference type="NCBI Taxonomy" id="589035"/>
    <lineage>
        <taxon>Bacteria</taxon>
        <taxon>Pseudomonadati</taxon>
        <taxon>Pseudomonadota</taxon>
        <taxon>Alphaproteobacteria</taxon>
        <taxon>Rhodobacterales</taxon>
        <taxon>Paracoccaceae</taxon>
        <taxon>Gemmobacter</taxon>
    </lineage>
</organism>
<reference evidence="2 3" key="1">
    <citation type="submission" date="2018-04" db="EMBL/GenBank/DDBJ databases">
        <title>Genomic Encyclopedia of Archaeal and Bacterial Type Strains, Phase II (KMG-II): from individual species to whole genera.</title>
        <authorList>
            <person name="Goeker M."/>
        </authorList>
    </citation>
    <scope>NUCLEOTIDE SEQUENCE [LARGE SCALE GENOMIC DNA]</scope>
    <source>
        <strain evidence="2 3">DSM 21823</strain>
    </source>
</reference>